<accession>K1RQL4</accession>
<dbReference type="InterPro" id="IPR051275">
    <property type="entry name" value="Cell_adhesion_signaling"/>
</dbReference>
<keyword evidence="3" id="KW-1015">Disulfide bond</keyword>
<name>K1RQL4_MAGGI</name>
<dbReference type="InParanoid" id="K1RQL4"/>
<dbReference type="GO" id="GO:0050839">
    <property type="term" value="F:cell adhesion molecule binding"/>
    <property type="evidence" value="ECO:0007669"/>
    <property type="project" value="TreeGrafter"/>
</dbReference>
<sequence>MDRKQSSETSCSAPISDIPFPYVNHAYNLLDVQPVVSQQEEVQSEDVDELGWRCGRRIVELRVLADGLKACQLCCHPLHLIDCVGEKKFGLAHILMVKYCQVISEVKADTCITFTKPYSTEAMYIKRYSDSLCVFIKWEVFPNPNAWNRTFSCNRNSYELSVCFSDTKRSDSGSFYLIVGNIQENSTTLDVELMSCPLMVSRSTNGREDSGSYVCIAENIYSSGNKGTANATIEIDVQYPPSIQAFDTQRPVEGTTLVIPCNVTDGNPAVTSIHWTRVGYSSNHYGANYTLSTVQRSHSGTYICHARNTYYDNSRGEANQSVTVNVECK</sequence>
<evidence type="ECO:0000256" key="5">
    <source>
        <dbReference type="ARBA" id="ARBA00023319"/>
    </source>
</evidence>
<evidence type="ECO:0000256" key="1">
    <source>
        <dbReference type="ARBA" id="ARBA00004479"/>
    </source>
</evidence>
<dbReference type="AlphaFoldDB" id="K1RQL4"/>
<dbReference type="SUPFAM" id="SSF48726">
    <property type="entry name" value="Immunoglobulin"/>
    <property type="match status" value="1"/>
</dbReference>
<dbReference type="EMBL" id="JH817315">
    <property type="protein sequence ID" value="EKC36646.1"/>
    <property type="molecule type" value="Genomic_DNA"/>
</dbReference>
<comment type="subcellular location">
    <subcellularLocation>
        <location evidence="1">Membrane</location>
        <topology evidence="1">Single-pass type I membrane protein</topology>
    </subcellularLocation>
</comment>
<organism evidence="6">
    <name type="scientific">Magallana gigas</name>
    <name type="common">Pacific oyster</name>
    <name type="synonym">Crassostrea gigas</name>
    <dbReference type="NCBI Taxonomy" id="29159"/>
    <lineage>
        <taxon>Eukaryota</taxon>
        <taxon>Metazoa</taxon>
        <taxon>Spiralia</taxon>
        <taxon>Lophotrochozoa</taxon>
        <taxon>Mollusca</taxon>
        <taxon>Bivalvia</taxon>
        <taxon>Autobranchia</taxon>
        <taxon>Pteriomorphia</taxon>
        <taxon>Ostreida</taxon>
        <taxon>Ostreoidea</taxon>
        <taxon>Ostreidae</taxon>
        <taxon>Magallana</taxon>
    </lineage>
</organism>
<dbReference type="PROSITE" id="PS50835">
    <property type="entry name" value="IG_LIKE"/>
    <property type="match status" value="1"/>
</dbReference>
<protein>
    <submittedName>
        <fullName evidence="6">B-cell receptor CD22</fullName>
    </submittedName>
</protein>
<dbReference type="PANTHER" id="PTHR11640">
    <property type="entry name" value="NEPHRIN"/>
    <property type="match status" value="1"/>
</dbReference>
<dbReference type="HOGENOM" id="CLU_845314_0_0_1"/>
<dbReference type="InterPro" id="IPR003599">
    <property type="entry name" value="Ig_sub"/>
</dbReference>
<keyword evidence="5" id="KW-0393">Immunoglobulin domain</keyword>
<dbReference type="Pfam" id="PF13927">
    <property type="entry name" value="Ig_3"/>
    <property type="match status" value="1"/>
</dbReference>
<keyword evidence="2" id="KW-0472">Membrane</keyword>
<proteinExistence type="predicted"/>
<keyword evidence="6" id="KW-0675">Receptor</keyword>
<dbReference type="InterPro" id="IPR036179">
    <property type="entry name" value="Ig-like_dom_sf"/>
</dbReference>
<dbReference type="InterPro" id="IPR003598">
    <property type="entry name" value="Ig_sub2"/>
</dbReference>
<evidence type="ECO:0000313" key="6">
    <source>
        <dbReference type="EMBL" id="EKC36646.1"/>
    </source>
</evidence>
<evidence type="ECO:0000256" key="3">
    <source>
        <dbReference type="ARBA" id="ARBA00023157"/>
    </source>
</evidence>
<dbReference type="GO" id="GO:0005886">
    <property type="term" value="C:plasma membrane"/>
    <property type="evidence" value="ECO:0007669"/>
    <property type="project" value="TreeGrafter"/>
</dbReference>
<dbReference type="SMART" id="SM00409">
    <property type="entry name" value="IG"/>
    <property type="match status" value="1"/>
</dbReference>
<evidence type="ECO:0000256" key="4">
    <source>
        <dbReference type="ARBA" id="ARBA00023180"/>
    </source>
</evidence>
<evidence type="ECO:0000256" key="2">
    <source>
        <dbReference type="ARBA" id="ARBA00023136"/>
    </source>
</evidence>
<dbReference type="GO" id="GO:0005911">
    <property type="term" value="C:cell-cell junction"/>
    <property type="evidence" value="ECO:0007669"/>
    <property type="project" value="TreeGrafter"/>
</dbReference>
<dbReference type="Gene3D" id="2.60.40.10">
    <property type="entry name" value="Immunoglobulins"/>
    <property type="match status" value="2"/>
</dbReference>
<dbReference type="InterPro" id="IPR013783">
    <property type="entry name" value="Ig-like_fold"/>
</dbReference>
<gene>
    <name evidence="6" type="ORF">CGI_10011629</name>
</gene>
<reference evidence="6" key="1">
    <citation type="journal article" date="2012" name="Nature">
        <title>The oyster genome reveals stress adaptation and complexity of shell formation.</title>
        <authorList>
            <person name="Zhang G."/>
            <person name="Fang X."/>
            <person name="Guo X."/>
            <person name="Li L."/>
            <person name="Luo R."/>
            <person name="Xu F."/>
            <person name="Yang P."/>
            <person name="Zhang L."/>
            <person name="Wang X."/>
            <person name="Qi H."/>
            <person name="Xiong Z."/>
            <person name="Que H."/>
            <person name="Xie Y."/>
            <person name="Holland P.W."/>
            <person name="Paps J."/>
            <person name="Zhu Y."/>
            <person name="Wu F."/>
            <person name="Chen Y."/>
            <person name="Wang J."/>
            <person name="Peng C."/>
            <person name="Meng J."/>
            <person name="Yang L."/>
            <person name="Liu J."/>
            <person name="Wen B."/>
            <person name="Zhang N."/>
            <person name="Huang Z."/>
            <person name="Zhu Q."/>
            <person name="Feng Y."/>
            <person name="Mount A."/>
            <person name="Hedgecock D."/>
            <person name="Xu Z."/>
            <person name="Liu Y."/>
            <person name="Domazet-Loso T."/>
            <person name="Du Y."/>
            <person name="Sun X."/>
            <person name="Zhang S."/>
            <person name="Liu B."/>
            <person name="Cheng P."/>
            <person name="Jiang X."/>
            <person name="Li J."/>
            <person name="Fan D."/>
            <person name="Wang W."/>
            <person name="Fu W."/>
            <person name="Wang T."/>
            <person name="Wang B."/>
            <person name="Zhang J."/>
            <person name="Peng Z."/>
            <person name="Li Y."/>
            <person name="Li N."/>
            <person name="Wang J."/>
            <person name="Chen M."/>
            <person name="He Y."/>
            <person name="Tan F."/>
            <person name="Song X."/>
            <person name="Zheng Q."/>
            <person name="Huang R."/>
            <person name="Yang H."/>
            <person name="Du X."/>
            <person name="Chen L."/>
            <person name="Yang M."/>
            <person name="Gaffney P.M."/>
            <person name="Wang S."/>
            <person name="Luo L."/>
            <person name="She Z."/>
            <person name="Ming Y."/>
            <person name="Huang W."/>
            <person name="Zhang S."/>
            <person name="Huang B."/>
            <person name="Zhang Y."/>
            <person name="Qu T."/>
            <person name="Ni P."/>
            <person name="Miao G."/>
            <person name="Wang J."/>
            <person name="Wang Q."/>
            <person name="Steinberg C.E."/>
            <person name="Wang H."/>
            <person name="Li N."/>
            <person name="Qian L."/>
            <person name="Zhang G."/>
            <person name="Li Y."/>
            <person name="Yang H."/>
            <person name="Liu X."/>
            <person name="Wang J."/>
            <person name="Yin Y."/>
            <person name="Wang J."/>
        </authorList>
    </citation>
    <scope>NUCLEOTIDE SEQUENCE [LARGE SCALE GENOMIC DNA]</scope>
    <source>
        <strain evidence="6">05x7-T-G4-1.051#20</strain>
    </source>
</reference>
<dbReference type="GO" id="GO:0098609">
    <property type="term" value="P:cell-cell adhesion"/>
    <property type="evidence" value="ECO:0007669"/>
    <property type="project" value="TreeGrafter"/>
</dbReference>
<keyword evidence="4" id="KW-0325">Glycoprotein</keyword>
<dbReference type="SMART" id="SM00408">
    <property type="entry name" value="IGc2"/>
    <property type="match status" value="1"/>
</dbReference>
<dbReference type="PANTHER" id="PTHR11640:SF164">
    <property type="entry name" value="MAM DOMAIN-CONTAINING GLYCOSYLPHOSPHATIDYLINOSITOL ANCHOR PROTEIN 1"/>
    <property type="match status" value="1"/>
</dbReference>
<dbReference type="InterPro" id="IPR007110">
    <property type="entry name" value="Ig-like_dom"/>
</dbReference>